<protein>
    <submittedName>
        <fullName evidence="1">Uncharacterized protein</fullName>
    </submittedName>
</protein>
<dbReference type="EnsemblBacteria" id="ABF39869">
    <property type="protein sequence ID" value="ABF39869"/>
    <property type="gene ID" value="Acid345_0864"/>
</dbReference>
<dbReference type="AlphaFoldDB" id="Q1ITD1"/>
<dbReference type="OrthoDB" id="9959243at2"/>
<organism evidence="1 2">
    <name type="scientific">Koribacter versatilis (strain Ellin345)</name>
    <dbReference type="NCBI Taxonomy" id="204669"/>
    <lineage>
        <taxon>Bacteria</taxon>
        <taxon>Pseudomonadati</taxon>
        <taxon>Acidobacteriota</taxon>
        <taxon>Terriglobia</taxon>
        <taxon>Terriglobales</taxon>
        <taxon>Candidatus Korobacteraceae</taxon>
        <taxon>Candidatus Korobacter</taxon>
    </lineage>
</organism>
<dbReference type="Proteomes" id="UP000002432">
    <property type="component" value="Chromosome"/>
</dbReference>
<name>Q1ITD1_KORVE</name>
<dbReference type="EMBL" id="CP000360">
    <property type="protein sequence ID" value="ABF39869.1"/>
    <property type="molecule type" value="Genomic_DNA"/>
</dbReference>
<proteinExistence type="predicted"/>
<dbReference type="HOGENOM" id="CLU_2601428_0_0_0"/>
<evidence type="ECO:0000313" key="1">
    <source>
        <dbReference type="EMBL" id="ABF39869.1"/>
    </source>
</evidence>
<gene>
    <name evidence="1" type="ordered locus">Acid345_0864</name>
</gene>
<dbReference type="RefSeq" id="WP_011521671.1">
    <property type="nucleotide sequence ID" value="NC_008009.1"/>
</dbReference>
<accession>Q1ITD1</accession>
<evidence type="ECO:0000313" key="2">
    <source>
        <dbReference type="Proteomes" id="UP000002432"/>
    </source>
</evidence>
<keyword evidence="2" id="KW-1185">Reference proteome</keyword>
<dbReference type="KEGG" id="aba:Acid345_0864"/>
<reference evidence="1 2" key="1">
    <citation type="journal article" date="2009" name="Appl. Environ. Microbiol.">
        <title>Three genomes from the phylum Acidobacteria provide insight into the lifestyles of these microorganisms in soils.</title>
        <authorList>
            <person name="Ward N.L."/>
            <person name="Challacombe J.F."/>
            <person name="Janssen P.H."/>
            <person name="Henrissat B."/>
            <person name="Coutinho P.M."/>
            <person name="Wu M."/>
            <person name="Xie G."/>
            <person name="Haft D.H."/>
            <person name="Sait M."/>
            <person name="Badger J."/>
            <person name="Barabote R.D."/>
            <person name="Bradley B."/>
            <person name="Brettin T.S."/>
            <person name="Brinkac L.M."/>
            <person name="Bruce D."/>
            <person name="Creasy T."/>
            <person name="Daugherty S.C."/>
            <person name="Davidsen T.M."/>
            <person name="DeBoy R.T."/>
            <person name="Detter J.C."/>
            <person name="Dodson R.J."/>
            <person name="Durkin A.S."/>
            <person name="Ganapathy A."/>
            <person name="Gwinn-Giglio M."/>
            <person name="Han C.S."/>
            <person name="Khouri H."/>
            <person name="Kiss H."/>
            <person name="Kothari S.P."/>
            <person name="Madupu R."/>
            <person name="Nelson K.E."/>
            <person name="Nelson W.C."/>
            <person name="Paulsen I."/>
            <person name="Penn K."/>
            <person name="Ren Q."/>
            <person name="Rosovitz M.J."/>
            <person name="Selengut J.D."/>
            <person name="Shrivastava S."/>
            <person name="Sullivan S.A."/>
            <person name="Tapia R."/>
            <person name="Thompson L.S."/>
            <person name="Watkins K.L."/>
            <person name="Yang Q."/>
            <person name="Yu C."/>
            <person name="Zafar N."/>
            <person name="Zhou L."/>
            <person name="Kuske C.R."/>
        </authorList>
    </citation>
    <scope>NUCLEOTIDE SEQUENCE [LARGE SCALE GENOMIC DNA]</scope>
    <source>
        <strain evidence="1 2">Ellin345</strain>
    </source>
</reference>
<sequence>MPFANTAQVGDRVTFRIADVFLPEPAEVLANLTAELEANGVVVEFSDSGNNLRAYAVVRITAQQAVVLPVSALRVMHCG</sequence>
<dbReference type="STRING" id="204669.Acid345_0864"/>